<evidence type="ECO:0000259" key="4">
    <source>
        <dbReference type="Pfam" id="PF03721"/>
    </source>
</evidence>
<dbReference type="InterPro" id="IPR017476">
    <property type="entry name" value="UDP-Glc/GDP-Man"/>
</dbReference>
<dbReference type="SUPFAM" id="SSF51735">
    <property type="entry name" value="NAD(P)-binding Rossmann-fold domains"/>
    <property type="match status" value="1"/>
</dbReference>
<dbReference type="InterPro" id="IPR014026">
    <property type="entry name" value="UDP-Glc/GDP-Man_DH_dimer"/>
</dbReference>
<dbReference type="SUPFAM" id="SSF48179">
    <property type="entry name" value="6-phosphogluconate dehydrogenase C-terminal domain-like"/>
    <property type="match status" value="1"/>
</dbReference>
<dbReference type="PIRSF" id="PIRSF500136">
    <property type="entry name" value="UDP_ManNAc_DH"/>
    <property type="match status" value="1"/>
</dbReference>
<dbReference type="EMBL" id="JAKXMK010000098">
    <property type="protein sequence ID" value="MCH6172496.1"/>
    <property type="molecule type" value="Genomic_DNA"/>
</dbReference>
<evidence type="ECO:0000313" key="5">
    <source>
        <dbReference type="EMBL" id="MCH6172496.1"/>
    </source>
</evidence>
<dbReference type="Gene3D" id="1.20.5.100">
    <property type="entry name" value="Cytochrome c1, transmembrane anchor, C-terminal"/>
    <property type="match status" value="1"/>
</dbReference>
<evidence type="ECO:0000256" key="1">
    <source>
        <dbReference type="ARBA" id="ARBA00006601"/>
    </source>
</evidence>
<comment type="similarity">
    <text evidence="1">Belongs to the UDP-glucose/GDP-mannose dehydrogenase family.</text>
</comment>
<feature type="non-terminal residue" evidence="5">
    <location>
        <position position="1"/>
    </location>
</feature>
<gene>
    <name evidence="5" type="ORF">MMF94_43140</name>
</gene>
<evidence type="ECO:0008006" key="7">
    <source>
        <dbReference type="Google" id="ProtNLM"/>
    </source>
</evidence>
<proteinExistence type="inferred from homology"/>
<sequence length="315" mass="32859">MQASRIFIVGSGVVGLATGRGFVEAGHEVSFVDVSRVRVEELRGWGLDASADLDLGGVSDSIIFLTLPTPHVGWAYDLGAFRAGTEAVGRALGGSSGRHTVVVRSTVVPGTTEGVVREVLERASGLVAGVGFGLAANPEFLRAVSAEQDFRRPWMTVIGSRDPETCAVLEGLLKPFGGELRVFADPAEAEFVKCAHNIFNAAKISFWNEMWLVARRLGVALDPIAATVARSAEGSFNPEYGIRGGAPYGGACLPKDTCGFLGFAAQLGVAMPLLEAVVATNERLEATLTHDSDQDTDPTTTPTAAAGGVSGVGRS</sequence>
<reference evidence="5 6" key="1">
    <citation type="submission" date="2022-03" db="EMBL/GenBank/DDBJ databases">
        <title>Pseudonocardia alaer sp. nov., a novel actinomycete isolated from reed forest soil.</title>
        <authorList>
            <person name="Wang L."/>
        </authorList>
    </citation>
    <scope>NUCLEOTIDE SEQUENCE [LARGE SCALE GENOMIC DNA]</scope>
    <source>
        <strain evidence="5 6">Y-16303</strain>
    </source>
</reference>
<protein>
    <recommendedName>
        <fullName evidence="7">UDPglucose 6-dehydrogenase</fullName>
    </recommendedName>
</protein>
<feature type="region of interest" description="Disordered" evidence="2">
    <location>
        <begin position="288"/>
        <end position="315"/>
    </location>
</feature>
<name>A0ABS9TVH3_9PSEU</name>
<feature type="domain" description="UDP-glucose/GDP-mannose dehydrogenase N-terminal" evidence="4">
    <location>
        <begin position="60"/>
        <end position="170"/>
    </location>
</feature>
<feature type="compositionally biased region" description="Low complexity" evidence="2">
    <location>
        <begin position="297"/>
        <end position="306"/>
    </location>
</feature>
<dbReference type="Proteomes" id="UP001299970">
    <property type="component" value="Unassembled WGS sequence"/>
</dbReference>
<evidence type="ECO:0000259" key="3">
    <source>
        <dbReference type="Pfam" id="PF00984"/>
    </source>
</evidence>
<comment type="caution">
    <text evidence="5">The sequence shown here is derived from an EMBL/GenBank/DDBJ whole genome shotgun (WGS) entry which is preliminary data.</text>
</comment>
<dbReference type="Gene3D" id="3.40.50.720">
    <property type="entry name" value="NAD(P)-binding Rossmann-like Domain"/>
    <property type="match status" value="3"/>
</dbReference>
<dbReference type="InterPro" id="IPR008927">
    <property type="entry name" value="6-PGluconate_DH-like_C_sf"/>
</dbReference>
<dbReference type="InterPro" id="IPR028359">
    <property type="entry name" value="UDP_ManNAc/GlcNAc_DH"/>
</dbReference>
<dbReference type="InterPro" id="IPR001732">
    <property type="entry name" value="UDP-Glc/GDP-Man_DH_N"/>
</dbReference>
<dbReference type="InterPro" id="IPR036291">
    <property type="entry name" value="NAD(P)-bd_dom_sf"/>
</dbReference>
<evidence type="ECO:0000256" key="2">
    <source>
        <dbReference type="SAM" id="MobiDB-lite"/>
    </source>
</evidence>
<accession>A0ABS9TVH3</accession>
<keyword evidence="6" id="KW-1185">Reference proteome</keyword>
<dbReference type="PIRSF" id="PIRSF000124">
    <property type="entry name" value="UDPglc_GDPman_dh"/>
    <property type="match status" value="1"/>
</dbReference>
<feature type="domain" description="UDP-glucose/GDP-mannose dehydrogenase dimerisation" evidence="3">
    <location>
        <begin position="188"/>
        <end position="282"/>
    </location>
</feature>
<dbReference type="Pfam" id="PF03721">
    <property type="entry name" value="UDPG_MGDP_dh_N"/>
    <property type="match status" value="1"/>
</dbReference>
<evidence type="ECO:0000313" key="6">
    <source>
        <dbReference type="Proteomes" id="UP001299970"/>
    </source>
</evidence>
<dbReference type="Pfam" id="PF00984">
    <property type="entry name" value="UDPG_MGDP_dh"/>
    <property type="match status" value="1"/>
</dbReference>
<organism evidence="5 6">
    <name type="scientific">Pseudonocardia alaniniphila</name>
    <dbReference type="NCBI Taxonomy" id="75291"/>
    <lineage>
        <taxon>Bacteria</taxon>
        <taxon>Bacillati</taxon>
        <taxon>Actinomycetota</taxon>
        <taxon>Actinomycetes</taxon>
        <taxon>Pseudonocardiales</taxon>
        <taxon>Pseudonocardiaceae</taxon>
        <taxon>Pseudonocardia</taxon>
    </lineage>
</organism>
<dbReference type="PANTHER" id="PTHR43750:SF3">
    <property type="entry name" value="UDP-GLUCOSE 6-DEHYDROGENASE TUAD"/>
    <property type="match status" value="1"/>
</dbReference>
<dbReference type="PANTHER" id="PTHR43750">
    <property type="entry name" value="UDP-GLUCOSE 6-DEHYDROGENASE TUAD"/>
    <property type="match status" value="1"/>
</dbReference>